<protein>
    <submittedName>
        <fullName evidence="1">Uncharacterized protein</fullName>
    </submittedName>
</protein>
<dbReference type="EMBL" id="NEVQ01000017">
    <property type="protein sequence ID" value="OZI54349.1"/>
    <property type="molecule type" value="Genomic_DNA"/>
</dbReference>
<dbReference type="AlphaFoldDB" id="A0A261TXI9"/>
<evidence type="ECO:0000313" key="1">
    <source>
        <dbReference type="EMBL" id="OZI54349.1"/>
    </source>
</evidence>
<gene>
    <name evidence="1" type="ORF">CAL20_17860</name>
</gene>
<proteinExistence type="predicted"/>
<dbReference type="Proteomes" id="UP000216885">
    <property type="component" value="Unassembled WGS sequence"/>
</dbReference>
<organism evidence="1 2">
    <name type="scientific">Bordetella genomosp. 4</name>
    <dbReference type="NCBI Taxonomy" id="463044"/>
    <lineage>
        <taxon>Bacteria</taxon>
        <taxon>Pseudomonadati</taxon>
        <taxon>Pseudomonadota</taxon>
        <taxon>Betaproteobacteria</taxon>
        <taxon>Burkholderiales</taxon>
        <taxon>Alcaligenaceae</taxon>
        <taxon>Bordetella</taxon>
    </lineage>
</organism>
<reference evidence="1 2" key="1">
    <citation type="submission" date="2017-05" db="EMBL/GenBank/DDBJ databases">
        <title>Complete and WGS of Bordetella genogroups.</title>
        <authorList>
            <person name="Spilker T."/>
            <person name="LiPuma J."/>
        </authorList>
    </citation>
    <scope>NUCLEOTIDE SEQUENCE [LARGE SCALE GENOMIC DNA]</scope>
    <source>
        <strain evidence="1 2">AU9919</strain>
    </source>
</reference>
<evidence type="ECO:0000313" key="2">
    <source>
        <dbReference type="Proteomes" id="UP000216885"/>
    </source>
</evidence>
<comment type="caution">
    <text evidence="1">The sequence shown here is derived from an EMBL/GenBank/DDBJ whole genome shotgun (WGS) entry which is preliminary data.</text>
</comment>
<keyword evidence="2" id="KW-1185">Reference proteome</keyword>
<sequence>MTLLTAASVQADALDAFYTNPVYRAGASTSSCETFPRGIPQRLNGTDTRAHAKIILNGGGAIVVTQGADGVPRSHYFYLKKASCDWLELQVKEDSDPDAFAAALAAKYDTRIHFQSSRAEQVVRDYRVDCAPVRAQRYLPLINVLYYSLSTMSRPDLWLELNIEDHDGEIQFVNVIRNAKRPQGERVELQRSSLRIDKAGQMSRPNNATQNIFDQLCAGFDGPYWRNKSP</sequence>
<accession>A0A261TXI9</accession>
<name>A0A261TXI9_9BORD</name>